<reference evidence="3" key="1">
    <citation type="submission" date="2023-07" db="EMBL/GenBank/DDBJ databases">
        <authorList>
            <person name="Stuckert A."/>
        </authorList>
    </citation>
    <scope>NUCLEOTIDE SEQUENCE</scope>
</reference>
<comment type="caution">
    <text evidence="3">The sequence shown here is derived from an EMBL/GenBank/DDBJ whole genome shotgun (WGS) entry which is preliminary data.</text>
</comment>
<dbReference type="InterPro" id="IPR011682">
    <property type="entry name" value="Glyco_hydro_38_C"/>
</dbReference>
<dbReference type="Pfam" id="PF07748">
    <property type="entry name" value="Glyco_hydro_38C"/>
    <property type="match status" value="1"/>
</dbReference>
<proteinExistence type="predicted"/>
<dbReference type="EMBL" id="CAUEEQ010040273">
    <property type="protein sequence ID" value="CAJ0955452.1"/>
    <property type="molecule type" value="Genomic_DNA"/>
</dbReference>
<dbReference type="InterPro" id="IPR011013">
    <property type="entry name" value="Gal_mutarotase_sf_dom"/>
</dbReference>
<organism evidence="3 4">
    <name type="scientific">Ranitomeya imitator</name>
    <name type="common">mimic poison frog</name>
    <dbReference type="NCBI Taxonomy" id="111125"/>
    <lineage>
        <taxon>Eukaryota</taxon>
        <taxon>Metazoa</taxon>
        <taxon>Chordata</taxon>
        <taxon>Craniata</taxon>
        <taxon>Vertebrata</taxon>
        <taxon>Euteleostomi</taxon>
        <taxon>Amphibia</taxon>
        <taxon>Batrachia</taxon>
        <taxon>Anura</taxon>
        <taxon>Neobatrachia</taxon>
        <taxon>Hyloidea</taxon>
        <taxon>Dendrobatidae</taxon>
        <taxon>Dendrobatinae</taxon>
        <taxon>Ranitomeya</taxon>
    </lineage>
</organism>
<feature type="domain" description="Glycosyl hydrolase family 38 C-terminal" evidence="1">
    <location>
        <begin position="151"/>
        <end position="213"/>
    </location>
</feature>
<evidence type="ECO:0000313" key="4">
    <source>
        <dbReference type="Proteomes" id="UP001176940"/>
    </source>
</evidence>
<dbReference type="PANTHER" id="PTHR11607:SF3">
    <property type="entry name" value="LYSOSOMAL ALPHA-MANNOSIDASE"/>
    <property type="match status" value="1"/>
</dbReference>
<dbReference type="Gene3D" id="2.60.40.1180">
    <property type="entry name" value="Golgi alpha-mannosidase II"/>
    <property type="match status" value="1"/>
</dbReference>
<feature type="domain" description="Lysosomal alpha-mannosidase-like central" evidence="2">
    <location>
        <begin position="88"/>
        <end position="129"/>
    </location>
</feature>
<protein>
    <submittedName>
        <fullName evidence="3">Uncharacterized protein</fullName>
    </submittedName>
</protein>
<sequence>MMTNTLQLYRGWESCQVVISNALSSLTGTKERFTFCNLLNISVCPTTEQAKNFNVFLYNSLGRAVTWNVRLPVSGVVYTVKGSSGDVVPSEVTPVSNFTKAVRRDQGAAERELIFQAEIPALGFSKFSVQKVSVQERFFTKTNTRTSPAKMENKYYRVEFHPETGLISAIHNLEKGISLPVTHNFYWYNASIGNEDSVQTSGAYIFRPNQSTPLSL</sequence>
<dbReference type="Pfam" id="PF21260">
    <property type="entry name" value="Laman-like_dom"/>
    <property type="match status" value="1"/>
</dbReference>
<dbReference type="InterPro" id="IPR048534">
    <property type="entry name" value="Man2a1-like_dom"/>
</dbReference>
<evidence type="ECO:0000259" key="2">
    <source>
        <dbReference type="Pfam" id="PF21260"/>
    </source>
</evidence>
<evidence type="ECO:0000313" key="3">
    <source>
        <dbReference type="EMBL" id="CAJ0955452.1"/>
    </source>
</evidence>
<name>A0ABN9M052_9NEOB</name>
<keyword evidence="4" id="KW-1185">Reference proteome</keyword>
<dbReference type="Proteomes" id="UP001176940">
    <property type="component" value="Unassembled WGS sequence"/>
</dbReference>
<dbReference type="InterPro" id="IPR050843">
    <property type="entry name" value="Glycosyl_Hydrlase_38"/>
</dbReference>
<accession>A0ABN9M052</accession>
<dbReference type="InterPro" id="IPR013780">
    <property type="entry name" value="Glyco_hydro_b"/>
</dbReference>
<dbReference type="SUPFAM" id="SSF74650">
    <property type="entry name" value="Galactose mutarotase-like"/>
    <property type="match status" value="1"/>
</dbReference>
<dbReference type="PANTHER" id="PTHR11607">
    <property type="entry name" value="ALPHA-MANNOSIDASE"/>
    <property type="match status" value="1"/>
</dbReference>
<evidence type="ECO:0000259" key="1">
    <source>
        <dbReference type="Pfam" id="PF07748"/>
    </source>
</evidence>
<dbReference type="Gene3D" id="2.70.98.30">
    <property type="entry name" value="Golgi alpha-mannosidase II, domain 4"/>
    <property type="match status" value="1"/>
</dbReference>
<gene>
    <name evidence="3" type="ORF">RIMI_LOCUS15155190</name>
</gene>